<evidence type="ECO:0000256" key="6">
    <source>
        <dbReference type="RuleBase" id="RU003679"/>
    </source>
</evidence>
<feature type="domain" description="Beta-galactosidase galactose-binding" evidence="10">
    <location>
        <begin position="552"/>
        <end position="607"/>
    </location>
</feature>
<evidence type="ECO:0000259" key="10">
    <source>
        <dbReference type="Pfam" id="PF21467"/>
    </source>
</evidence>
<evidence type="ECO:0000256" key="4">
    <source>
        <dbReference type="PIRSR" id="PIRSR006336-1"/>
    </source>
</evidence>
<dbReference type="InterPro" id="IPR048912">
    <property type="entry name" value="BetaGal1-like_ABD1"/>
</dbReference>
<evidence type="ECO:0000256" key="5">
    <source>
        <dbReference type="RuleBase" id="RU000675"/>
    </source>
</evidence>
<feature type="domain" description="Glycoside hydrolase 35 catalytic" evidence="8">
    <location>
        <begin position="31"/>
        <end position="341"/>
    </location>
</feature>
<protein>
    <recommendedName>
        <fullName evidence="5">Beta-galactosidase</fullName>
        <ecNumber evidence="5">3.2.1.23</ecNumber>
    </recommendedName>
</protein>
<dbReference type="EMBL" id="QHLZ01000012">
    <property type="protein sequence ID" value="PXA64400.1"/>
    <property type="molecule type" value="Genomic_DNA"/>
</dbReference>
<comment type="caution">
    <text evidence="11">The sequence shown here is derived from an EMBL/GenBank/DDBJ whole genome shotgun (WGS) entry which is preliminary data.</text>
</comment>
<proteinExistence type="inferred from homology"/>
<dbReference type="Gene3D" id="3.20.20.80">
    <property type="entry name" value="Glycosidases"/>
    <property type="match status" value="1"/>
</dbReference>
<feature type="active site" description="Nucleophile" evidence="4">
    <location>
        <position position="254"/>
    </location>
</feature>
<dbReference type="PANTHER" id="PTHR23421">
    <property type="entry name" value="BETA-GALACTOSIDASE RELATED"/>
    <property type="match status" value="1"/>
</dbReference>
<evidence type="ECO:0000313" key="11">
    <source>
        <dbReference type="EMBL" id="PXA64400.1"/>
    </source>
</evidence>
<sequence>MAGSSEATLVEENFPPARPAPALSYSARLLFKYGQPHRIIAGAIHYFRIHPEQWQDRIDRLVAMGINTLDTYVAWNFHQPYEDVAPDFTGWKDLAKFITLAGESGLDVIVRPGPYICAEWDNGGFPSWAVSDPEMVLRSSDPLFTGVVEKWFDQLLPIIEPLQACHGGPVVAVQIENEYGSYGDDKEYLRWNRKALLDRGITEILFTADGGTDYYLDGGSLPDTWATATLGSRGEEADAVWQRRRPGEPFFNVEFWNGWFDHWGEDHHTRGGVDAAAEAKKILDLDGSICLYMAHGGTNFGLTSGANHDGAIQPTVTSYDSDAPIAEDGRLTEKFYAMREAFFAASGRELTPIPVHLERPGAVIPACTFELTRGTALLDFVRAIKPVHSIKPMSFEKLGLDRGLVHYSAKAVLPVGEATIKICDLHDRAYVWVDGKYQGVLTDATCEEGVKVTTAGGLAAVEILVENQGRINYGPFFGQGKGILDGVLINQRYIFQWDQRPVNLEKPLSELLQVGTAEDSSDNLESPNSSGTKENPATDGSAATDGAGAGYFHGELRIEKAADTYLSLPGFGKGVVWVNGFLLGRFWEVGPQVTLYVPAPLLKAGANKITVLEFEHGGTHAELHEEPNLGLIGVTYVEDLG</sequence>
<dbReference type="InterPro" id="IPR026283">
    <property type="entry name" value="B-gal_1-like"/>
</dbReference>
<gene>
    <name evidence="11" type="ORF">CVS29_15630</name>
</gene>
<evidence type="ECO:0000256" key="3">
    <source>
        <dbReference type="ARBA" id="ARBA00023295"/>
    </source>
</evidence>
<dbReference type="Proteomes" id="UP000246303">
    <property type="component" value="Unassembled WGS sequence"/>
</dbReference>
<name>A0A2V3DN80_9MICC</name>
<dbReference type="SUPFAM" id="SSF51445">
    <property type="entry name" value="(Trans)glycosidases"/>
    <property type="match status" value="1"/>
</dbReference>
<dbReference type="PROSITE" id="PS01182">
    <property type="entry name" value="GLYCOSYL_HYDROL_F35"/>
    <property type="match status" value="1"/>
</dbReference>
<dbReference type="PRINTS" id="PR00742">
    <property type="entry name" value="GLHYDRLASE35"/>
</dbReference>
<dbReference type="Pfam" id="PF21467">
    <property type="entry name" value="BetaGal_gal-bd"/>
    <property type="match status" value="1"/>
</dbReference>
<dbReference type="AlphaFoldDB" id="A0A2V3DN80"/>
<keyword evidence="2 5" id="KW-0378">Hydrolase</keyword>
<dbReference type="Gene3D" id="2.60.120.260">
    <property type="entry name" value="Galactose-binding domain-like"/>
    <property type="match status" value="2"/>
</dbReference>
<accession>A0A2V3DN80</accession>
<evidence type="ECO:0000256" key="7">
    <source>
        <dbReference type="SAM" id="MobiDB-lite"/>
    </source>
</evidence>
<dbReference type="InterPro" id="IPR001944">
    <property type="entry name" value="Glycoside_Hdrlase_35"/>
</dbReference>
<dbReference type="PIRSF" id="PIRSF006336">
    <property type="entry name" value="B-gal"/>
    <property type="match status" value="1"/>
</dbReference>
<evidence type="ECO:0000259" key="8">
    <source>
        <dbReference type="Pfam" id="PF01301"/>
    </source>
</evidence>
<evidence type="ECO:0000256" key="2">
    <source>
        <dbReference type="ARBA" id="ARBA00022801"/>
    </source>
</evidence>
<dbReference type="EC" id="3.2.1.23" evidence="5"/>
<feature type="region of interest" description="Disordered" evidence="7">
    <location>
        <begin position="516"/>
        <end position="544"/>
    </location>
</feature>
<dbReference type="InterPro" id="IPR048913">
    <property type="entry name" value="BetaGal_gal-bd"/>
</dbReference>
<keyword evidence="12" id="KW-1185">Reference proteome</keyword>
<keyword evidence="3 5" id="KW-0326">Glycosidase</keyword>
<evidence type="ECO:0000256" key="1">
    <source>
        <dbReference type="ARBA" id="ARBA00009809"/>
    </source>
</evidence>
<dbReference type="OrthoDB" id="9813184at2"/>
<dbReference type="Pfam" id="PF01301">
    <property type="entry name" value="Glyco_hydro_35"/>
    <property type="match status" value="1"/>
</dbReference>
<organism evidence="11 12">
    <name type="scientific">Arthrobacter psychrochitiniphilus</name>
    <dbReference type="NCBI Taxonomy" id="291045"/>
    <lineage>
        <taxon>Bacteria</taxon>
        <taxon>Bacillati</taxon>
        <taxon>Actinomycetota</taxon>
        <taxon>Actinomycetes</taxon>
        <taxon>Micrococcales</taxon>
        <taxon>Micrococcaceae</taxon>
        <taxon>Arthrobacter</taxon>
    </lineage>
</organism>
<dbReference type="InterPro" id="IPR017853">
    <property type="entry name" value="GH"/>
</dbReference>
<reference evidence="11 12" key="1">
    <citation type="submission" date="2018-05" db="EMBL/GenBank/DDBJ databases">
        <title>Genetic diversity of glacier-inhabiting Cryobacterium bacteria in China and description of Cryobacterium mengkeensis sp. nov. and Arthrobacter glacialis sp. nov.</title>
        <authorList>
            <person name="Liu Q."/>
            <person name="Xin Y.-H."/>
        </authorList>
    </citation>
    <scope>NUCLEOTIDE SEQUENCE [LARGE SCALE GENOMIC DNA]</scope>
    <source>
        <strain evidence="11 12">GP3</strain>
    </source>
</reference>
<feature type="active site" description="Proton donor" evidence="4">
    <location>
        <position position="178"/>
    </location>
</feature>
<evidence type="ECO:0000259" key="9">
    <source>
        <dbReference type="Pfam" id="PF21317"/>
    </source>
</evidence>
<feature type="domain" description="Beta-galactosidase 1-like first all-beta" evidence="9">
    <location>
        <begin position="392"/>
        <end position="502"/>
    </location>
</feature>
<evidence type="ECO:0000313" key="12">
    <source>
        <dbReference type="Proteomes" id="UP000246303"/>
    </source>
</evidence>
<comment type="similarity">
    <text evidence="1 6">Belongs to the glycosyl hydrolase 35 family.</text>
</comment>
<dbReference type="InterPro" id="IPR031330">
    <property type="entry name" value="Gly_Hdrlase_35_cat"/>
</dbReference>
<comment type="catalytic activity">
    <reaction evidence="5">
        <text>Hydrolysis of terminal non-reducing beta-D-galactose residues in beta-D-galactosides.</text>
        <dbReference type="EC" id="3.2.1.23"/>
    </reaction>
</comment>
<dbReference type="InterPro" id="IPR019801">
    <property type="entry name" value="Glyco_hydro_35_CS"/>
</dbReference>
<feature type="compositionally biased region" description="Polar residues" evidence="7">
    <location>
        <begin position="523"/>
        <end position="535"/>
    </location>
</feature>
<dbReference type="Pfam" id="PF21317">
    <property type="entry name" value="BetaGal_ABD_1"/>
    <property type="match status" value="1"/>
</dbReference>
<dbReference type="SUPFAM" id="SSF49785">
    <property type="entry name" value="Galactose-binding domain-like"/>
    <property type="match status" value="1"/>
</dbReference>
<dbReference type="InterPro" id="IPR008979">
    <property type="entry name" value="Galactose-bd-like_sf"/>
</dbReference>
<dbReference type="GO" id="GO:0005975">
    <property type="term" value="P:carbohydrate metabolic process"/>
    <property type="evidence" value="ECO:0007669"/>
    <property type="project" value="InterPro"/>
</dbReference>
<dbReference type="GO" id="GO:0004565">
    <property type="term" value="F:beta-galactosidase activity"/>
    <property type="evidence" value="ECO:0007669"/>
    <property type="project" value="UniProtKB-EC"/>
</dbReference>